<evidence type="ECO:0000313" key="1">
    <source>
        <dbReference type="EMBL" id="CAL1301589.1"/>
    </source>
</evidence>
<accession>A0AAV2BZV7</accession>
<evidence type="ECO:0000313" key="2">
    <source>
        <dbReference type="Proteomes" id="UP001497382"/>
    </source>
</evidence>
<comment type="caution">
    <text evidence="1">The sequence shown here is derived from an EMBL/GenBank/DDBJ whole genome shotgun (WGS) entry which is preliminary data.</text>
</comment>
<sequence length="514" mass="57454">MDVFNFCWLTLLDEAKKCSVFFDKDTCNVRNDLDENFNKPVNRIAYLYKFGSFDISFFHQCFKEFFAKAPNSTKIIDDFRSLKTLTICSMSVGPGTDIIGLLYSLHLINKPLINSTAFKVISRHGSWRNLVNEMMSSSIISVPEASTCKLLECDFLKELSKKAKGYLKAADIVLMCNSFSTSITTGKLICNTLERIHQLKLGALVFFIVSEEKSADLKKLDSFGSFLYGPVEVTLEKMPFNEKIAELVGVKPLCSGRSLFAVWQKIHEVNNDINITSQILNMSNIKKELSNDANTSSNDSAASSSQFSSSSMSSQIIKMREKETVVADNVPSFKECKNSEMNFSFSKSLSPASVNVTDCLLRKKYASQCDNGLKKNENNGNQMDSLLKNFESLITKFEGLINSQDSSQTSHVNEKQSGCQQWHQNIHQGYCRCSVKPCQLKENCSACCSHSMMCYNDTNHYCSTSVANDLYRILPQEGPCIVIPLQNLSNESLNCILSIVSQNCSSVNKTPASK</sequence>
<proteinExistence type="predicted"/>
<organism evidence="1 2">
    <name type="scientific">Larinioides sclopetarius</name>
    <dbReference type="NCBI Taxonomy" id="280406"/>
    <lineage>
        <taxon>Eukaryota</taxon>
        <taxon>Metazoa</taxon>
        <taxon>Ecdysozoa</taxon>
        <taxon>Arthropoda</taxon>
        <taxon>Chelicerata</taxon>
        <taxon>Arachnida</taxon>
        <taxon>Araneae</taxon>
        <taxon>Araneomorphae</taxon>
        <taxon>Entelegynae</taxon>
        <taxon>Araneoidea</taxon>
        <taxon>Araneidae</taxon>
        <taxon>Larinioides</taxon>
    </lineage>
</organism>
<protein>
    <submittedName>
        <fullName evidence="1">Uncharacterized protein</fullName>
    </submittedName>
</protein>
<gene>
    <name evidence="1" type="ORF">LARSCL_LOCUS22611</name>
</gene>
<dbReference type="AlphaFoldDB" id="A0AAV2BZV7"/>
<dbReference type="Proteomes" id="UP001497382">
    <property type="component" value="Unassembled WGS sequence"/>
</dbReference>
<reference evidence="1 2" key="1">
    <citation type="submission" date="2024-04" db="EMBL/GenBank/DDBJ databases">
        <authorList>
            <person name="Rising A."/>
            <person name="Reimegard J."/>
            <person name="Sonavane S."/>
            <person name="Akerstrom W."/>
            <person name="Nylinder S."/>
            <person name="Hedman E."/>
            <person name="Kallberg Y."/>
        </authorList>
    </citation>
    <scope>NUCLEOTIDE SEQUENCE [LARGE SCALE GENOMIC DNA]</scope>
</reference>
<dbReference type="EMBL" id="CAXIEN010000764">
    <property type="protein sequence ID" value="CAL1301589.1"/>
    <property type="molecule type" value="Genomic_DNA"/>
</dbReference>
<keyword evidence="2" id="KW-1185">Reference proteome</keyword>
<name>A0AAV2BZV7_9ARAC</name>